<name>A0ABQ5AVS7_9ASTR</name>
<dbReference type="EMBL" id="BQNB010012687">
    <property type="protein sequence ID" value="GJT06660.1"/>
    <property type="molecule type" value="Genomic_DNA"/>
</dbReference>
<feature type="compositionally biased region" description="Acidic residues" evidence="1">
    <location>
        <begin position="74"/>
        <end position="86"/>
    </location>
</feature>
<evidence type="ECO:0000313" key="3">
    <source>
        <dbReference type="Proteomes" id="UP001151760"/>
    </source>
</evidence>
<organism evidence="2 3">
    <name type="scientific">Tanacetum coccineum</name>
    <dbReference type="NCBI Taxonomy" id="301880"/>
    <lineage>
        <taxon>Eukaryota</taxon>
        <taxon>Viridiplantae</taxon>
        <taxon>Streptophyta</taxon>
        <taxon>Embryophyta</taxon>
        <taxon>Tracheophyta</taxon>
        <taxon>Spermatophyta</taxon>
        <taxon>Magnoliopsida</taxon>
        <taxon>eudicotyledons</taxon>
        <taxon>Gunneridae</taxon>
        <taxon>Pentapetalae</taxon>
        <taxon>asterids</taxon>
        <taxon>campanulids</taxon>
        <taxon>Asterales</taxon>
        <taxon>Asteraceae</taxon>
        <taxon>Asteroideae</taxon>
        <taxon>Anthemideae</taxon>
        <taxon>Anthemidinae</taxon>
        <taxon>Tanacetum</taxon>
    </lineage>
</organism>
<sequence length="108" mass="12396">MVHRPTIHSCISSKQVFYVPDLKLGKNWHVVLTNPLRKVFNVPVGDVYQDVEPQLNLNVDLNLDQSSLRRDEEYIVDEETDPSDLESSEKEGSSQEDESSQEDYIDSD</sequence>
<gene>
    <name evidence="2" type="ORF">Tco_0841122</name>
</gene>
<protein>
    <recommendedName>
        <fullName evidence="4">DUF4216 domain-containing protein</fullName>
    </recommendedName>
</protein>
<evidence type="ECO:0000313" key="2">
    <source>
        <dbReference type="EMBL" id="GJT06660.1"/>
    </source>
</evidence>
<accession>A0ABQ5AVS7</accession>
<dbReference type="Proteomes" id="UP001151760">
    <property type="component" value="Unassembled WGS sequence"/>
</dbReference>
<evidence type="ECO:0008006" key="4">
    <source>
        <dbReference type="Google" id="ProtNLM"/>
    </source>
</evidence>
<evidence type="ECO:0000256" key="1">
    <source>
        <dbReference type="SAM" id="MobiDB-lite"/>
    </source>
</evidence>
<feature type="region of interest" description="Disordered" evidence="1">
    <location>
        <begin position="68"/>
        <end position="108"/>
    </location>
</feature>
<reference evidence="2" key="1">
    <citation type="journal article" date="2022" name="Int. J. Mol. Sci.">
        <title>Draft Genome of Tanacetum Coccineum: Genomic Comparison of Closely Related Tanacetum-Family Plants.</title>
        <authorList>
            <person name="Yamashiro T."/>
            <person name="Shiraishi A."/>
            <person name="Nakayama K."/>
            <person name="Satake H."/>
        </authorList>
    </citation>
    <scope>NUCLEOTIDE SEQUENCE</scope>
</reference>
<keyword evidence="3" id="KW-1185">Reference proteome</keyword>
<comment type="caution">
    <text evidence="2">The sequence shown here is derived from an EMBL/GenBank/DDBJ whole genome shotgun (WGS) entry which is preliminary data.</text>
</comment>
<proteinExistence type="predicted"/>
<reference evidence="2" key="2">
    <citation type="submission" date="2022-01" db="EMBL/GenBank/DDBJ databases">
        <authorList>
            <person name="Yamashiro T."/>
            <person name="Shiraishi A."/>
            <person name="Satake H."/>
            <person name="Nakayama K."/>
        </authorList>
    </citation>
    <scope>NUCLEOTIDE SEQUENCE</scope>
</reference>
<feature type="compositionally biased region" description="Acidic residues" evidence="1">
    <location>
        <begin position="94"/>
        <end position="108"/>
    </location>
</feature>